<evidence type="ECO:0000313" key="2">
    <source>
        <dbReference type="Proteomes" id="UP000638014"/>
    </source>
</evidence>
<keyword evidence="2" id="KW-1185">Reference proteome</keyword>
<reference evidence="1" key="1">
    <citation type="submission" date="2020-09" db="EMBL/GenBank/DDBJ databases">
        <title>A novel bacterium of genus Neiella, isolated from South China Sea.</title>
        <authorList>
            <person name="Huang H."/>
            <person name="Mo K."/>
            <person name="Hu Y."/>
        </authorList>
    </citation>
    <scope>NUCLEOTIDE SEQUENCE</scope>
    <source>
        <strain evidence="1">HB171785</strain>
    </source>
</reference>
<proteinExistence type="predicted"/>
<dbReference type="Proteomes" id="UP000638014">
    <property type="component" value="Unassembled WGS sequence"/>
</dbReference>
<protein>
    <submittedName>
        <fullName evidence="1">Uncharacterized protein</fullName>
    </submittedName>
</protein>
<dbReference type="EMBL" id="JACXAF010000009">
    <property type="protein sequence ID" value="MBD1389519.1"/>
    <property type="molecule type" value="Genomic_DNA"/>
</dbReference>
<dbReference type="AlphaFoldDB" id="A0A8J6UEJ2"/>
<gene>
    <name evidence="1" type="ORF">IC617_08770</name>
</gene>
<sequence length="212" mass="23716">MTIEEALRALERFQGDSLTESLAKIESDVIGASQDNIADFCATNQINDRFMDSALSVKRLAGQINVIIHAAGILKSLDGILDEGELVESVSLGAGNTGRRFDLETNLRIAEYKFIDWQGGSESIRQNGIFKDFFELAEYETSKRKYLYVVGTKYPLKFFNGGRSLTSVLSRHTKIHASIKDKYGAEVKKVSDYYLLKKDEVDIVDVSPFIGR</sequence>
<name>A0A8J6UEJ2_9GAMM</name>
<accession>A0A8J6UEJ2</accession>
<comment type="caution">
    <text evidence="1">The sequence shown here is derived from an EMBL/GenBank/DDBJ whole genome shotgun (WGS) entry which is preliminary data.</text>
</comment>
<evidence type="ECO:0000313" key="1">
    <source>
        <dbReference type="EMBL" id="MBD1389519.1"/>
    </source>
</evidence>
<organism evidence="1 2">
    <name type="scientific">Neiella litorisoli</name>
    <dbReference type="NCBI Taxonomy" id="2771431"/>
    <lineage>
        <taxon>Bacteria</taxon>
        <taxon>Pseudomonadati</taxon>
        <taxon>Pseudomonadota</taxon>
        <taxon>Gammaproteobacteria</taxon>
        <taxon>Alteromonadales</taxon>
        <taxon>Echinimonadaceae</taxon>
        <taxon>Neiella</taxon>
    </lineage>
</organism>
<dbReference type="RefSeq" id="WP_191144625.1">
    <property type="nucleotide sequence ID" value="NZ_JACXAF010000009.1"/>
</dbReference>